<dbReference type="Proteomes" id="UP000705983">
    <property type="component" value="Unassembled WGS sequence"/>
</dbReference>
<evidence type="ECO:0000259" key="3">
    <source>
        <dbReference type="Pfam" id="PF08338"/>
    </source>
</evidence>
<evidence type="ECO:0000313" key="5">
    <source>
        <dbReference type="Proteomes" id="UP000705983"/>
    </source>
</evidence>
<dbReference type="RefSeq" id="WP_187996530.1">
    <property type="nucleotide sequence ID" value="NZ_JACEXG010000003.1"/>
</dbReference>
<comment type="similarity">
    <text evidence="1">Belongs to the NAD(P)-dependent epimerase/dehydratase family. SDR39U1 subfamily.</text>
</comment>
<dbReference type="InterPro" id="IPR010099">
    <property type="entry name" value="SDR39U1"/>
</dbReference>
<dbReference type="SUPFAM" id="SSF51735">
    <property type="entry name" value="NAD(P)-binding Rossmann-fold domains"/>
    <property type="match status" value="1"/>
</dbReference>
<dbReference type="PANTHER" id="PTHR11092:SF0">
    <property type="entry name" value="EPIMERASE FAMILY PROTEIN SDR39U1"/>
    <property type="match status" value="1"/>
</dbReference>
<dbReference type="InterPro" id="IPR001509">
    <property type="entry name" value="Epimerase_deHydtase"/>
</dbReference>
<dbReference type="PANTHER" id="PTHR11092">
    <property type="entry name" value="SUGAR NUCLEOTIDE EPIMERASE RELATED"/>
    <property type="match status" value="1"/>
</dbReference>
<dbReference type="NCBIfam" id="TIGR01777">
    <property type="entry name" value="yfcH"/>
    <property type="match status" value="1"/>
</dbReference>
<organism evidence="4 5">
    <name type="scientific">Flaviflexus equikiangi</name>
    <dbReference type="NCBI Taxonomy" id="2758573"/>
    <lineage>
        <taxon>Bacteria</taxon>
        <taxon>Bacillati</taxon>
        <taxon>Actinomycetota</taxon>
        <taxon>Actinomycetes</taxon>
        <taxon>Actinomycetales</taxon>
        <taxon>Actinomycetaceae</taxon>
        <taxon>Flaviflexus</taxon>
    </lineage>
</organism>
<reference evidence="5" key="1">
    <citation type="submission" date="2021-02" db="EMBL/GenBank/DDBJ databases">
        <title>Leucobacter sp. CX169.</title>
        <authorList>
            <person name="Cheng Y."/>
        </authorList>
    </citation>
    <scope>NUCLEOTIDE SEQUENCE [LARGE SCALE GENOMIC DNA]</scope>
    <source>
        <strain evidence="5">JY899</strain>
    </source>
</reference>
<dbReference type="Gene3D" id="3.40.50.720">
    <property type="entry name" value="NAD(P)-binding Rossmann-like Domain"/>
    <property type="match status" value="1"/>
</dbReference>
<protein>
    <submittedName>
        <fullName evidence="4">TIGR01777 family oxidoreductase</fullName>
    </submittedName>
</protein>
<dbReference type="EMBL" id="JAFFJS010000003">
    <property type="protein sequence ID" value="MBM9433195.1"/>
    <property type="molecule type" value="Genomic_DNA"/>
</dbReference>
<evidence type="ECO:0000259" key="2">
    <source>
        <dbReference type="Pfam" id="PF01370"/>
    </source>
</evidence>
<evidence type="ECO:0000313" key="4">
    <source>
        <dbReference type="EMBL" id="MBM9433195.1"/>
    </source>
</evidence>
<sequence length="299" mass="32062">MRILISGASGFIGTALVRAAKDDGHDVVRVVRSSPQPGDIVFNPARGEIDEREIRGADAVIVLNGAGLFSHLWTDSYKETLVRSRITAVRTFTDAFAEMPAGDRPTQFLTGSAIGLYGADRGDEILTEESTPGDDFLARLCVSWEAAGERVTDLGITHTALRTGLVMDGSGGMLGLLKHAYRFGLGAKLGTGEQYMSTISLDDHVAAILHLLRTSVAGPVNLTGPQPVTNSEWHRLLADHVGRPGFLTVPRWAMKGALGDFAEQAALASQRAYPARLEETGFAFTAPTVEEIFTQALRS</sequence>
<dbReference type="Pfam" id="PF08338">
    <property type="entry name" value="DUF1731"/>
    <property type="match status" value="1"/>
</dbReference>
<comment type="caution">
    <text evidence="4">The sequence shown here is derived from an EMBL/GenBank/DDBJ whole genome shotgun (WGS) entry which is preliminary data.</text>
</comment>
<keyword evidence="5" id="KW-1185">Reference proteome</keyword>
<feature type="domain" description="DUF1731" evidence="3">
    <location>
        <begin position="249"/>
        <end position="294"/>
    </location>
</feature>
<dbReference type="Pfam" id="PF01370">
    <property type="entry name" value="Epimerase"/>
    <property type="match status" value="1"/>
</dbReference>
<feature type="domain" description="NAD-dependent epimerase/dehydratase" evidence="2">
    <location>
        <begin position="3"/>
        <end position="218"/>
    </location>
</feature>
<gene>
    <name evidence="4" type="ORF">JVW63_05730</name>
</gene>
<accession>A0ABS2TEV8</accession>
<proteinExistence type="inferred from homology"/>
<evidence type="ECO:0000256" key="1">
    <source>
        <dbReference type="ARBA" id="ARBA00009353"/>
    </source>
</evidence>
<dbReference type="InterPro" id="IPR036291">
    <property type="entry name" value="NAD(P)-bd_dom_sf"/>
</dbReference>
<dbReference type="InterPro" id="IPR013549">
    <property type="entry name" value="DUF1731"/>
</dbReference>
<name>A0ABS2TEV8_9ACTO</name>